<feature type="compositionally biased region" description="Polar residues" evidence="1">
    <location>
        <begin position="415"/>
        <end position="436"/>
    </location>
</feature>
<keyword evidence="2" id="KW-0732">Signal</keyword>
<feature type="signal peptide" evidence="2">
    <location>
        <begin position="1"/>
        <end position="21"/>
    </location>
</feature>
<reference evidence="3" key="1">
    <citation type="submission" date="2020-08" db="EMBL/GenBank/DDBJ databases">
        <title>Multicomponent nature underlies the extraordinary mechanical properties of spider dragline silk.</title>
        <authorList>
            <person name="Kono N."/>
            <person name="Nakamura H."/>
            <person name="Mori M."/>
            <person name="Yoshida Y."/>
            <person name="Ohtoshi R."/>
            <person name="Malay A.D."/>
            <person name="Moran D.A.P."/>
            <person name="Tomita M."/>
            <person name="Numata K."/>
            <person name="Arakawa K."/>
        </authorList>
    </citation>
    <scope>NUCLEOTIDE SEQUENCE</scope>
</reference>
<feature type="region of interest" description="Disordered" evidence="1">
    <location>
        <begin position="338"/>
        <end position="436"/>
    </location>
</feature>
<dbReference type="Proteomes" id="UP000886998">
    <property type="component" value="Unassembled WGS sequence"/>
</dbReference>
<feature type="compositionally biased region" description="Polar residues" evidence="1">
    <location>
        <begin position="615"/>
        <end position="636"/>
    </location>
</feature>
<feature type="compositionally biased region" description="Polar residues" evidence="1">
    <location>
        <begin position="55"/>
        <end position="69"/>
    </location>
</feature>
<protein>
    <submittedName>
        <fullName evidence="3">Uncharacterized protein</fullName>
    </submittedName>
</protein>
<evidence type="ECO:0000256" key="2">
    <source>
        <dbReference type="SAM" id="SignalP"/>
    </source>
</evidence>
<name>A0A8X7BR28_9ARAC</name>
<sequence length="822" mass="90097">MKPLLSVVAALLIIRLDPLIAAPQPLSLLNSTDIDDEGTVTTNSSKADEDVTKLSNLGSVSGETSTATLSPILPVNDHNEKSADVFLDTEITPSESNPTESRSDSNLNTEEVLEETTNKQDDAKLTTRANEGVDMLTTRSDSVDTPINNFSDYAKQPDGSIGEVISKDDIPEEVTISRYVPPLDPMKHMLMMAEVRKQLELSSTTETSEISSTILPVNSEHTEVDSENNAEEIEKDALGPSELEKLSITPTVSETFNSSSDPLSIKYSDELIPSEADKLDGSFETSTEMPTTIPNTVPKVTEITSLVDSSDISHENVSLILNSELLSGRNESLILGTSTEIDESKESDSIEQTQPTTFSEPSTTITTLESHSTDAIHSSTDIKSEESIEELSLVRSDDEPLSVEISESEEITTVQPSESTSPNNKELGSSASNEIPSSSVVYSDSVITTTFKPELTTNEVLEKLSASEVETSKNVTLEEELEFREGNVFFNASNVTYHDETTNSALKLAEGNDDYSSTENFSSENKETTTLGFFTTIRDIVFGSSTITPEVETENPSAESSDLNSTLLENAKPAENFAYSDTGDLADVRSESDLPDGTPSSDLTKIELIKEEVDSISTDSPHILSSTISDNEPTTDQYKDDSSTVATEKESSSENVKVDPTSTEKEEFVSTNEELETTTVSEILTTEKAPEKSELLKSSDPESIIEISNETTTENYPKTDEELLVKSSTKDRYVSGNNTDSVAAVQFLHYHDKASSEQCFKLVDAHWKYATNLTDENKKKQVDFSVNEMKTDHFDTMRIDSLLKTTYFIRIMKRDCDNIPDI</sequence>
<feature type="region of interest" description="Disordered" evidence="1">
    <location>
        <begin position="615"/>
        <end position="666"/>
    </location>
</feature>
<evidence type="ECO:0000313" key="3">
    <source>
        <dbReference type="EMBL" id="GFY40188.1"/>
    </source>
</evidence>
<proteinExistence type="predicted"/>
<feature type="region of interest" description="Disordered" evidence="1">
    <location>
        <begin position="89"/>
        <end position="120"/>
    </location>
</feature>
<dbReference type="OrthoDB" id="6434887at2759"/>
<dbReference type="EMBL" id="BMAV01001753">
    <property type="protein sequence ID" value="GFY40188.1"/>
    <property type="molecule type" value="Genomic_DNA"/>
</dbReference>
<accession>A0A8X7BR28</accession>
<dbReference type="AlphaFoldDB" id="A0A8X7BR28"/>
<organism evidence="3 4">
    <name type="scientific">Trichonephila inaurata madagascariensis</name>
    <dbReference type="NCBI Taxonomy" id="2747483"/>
    <lineage>
        <taxon>Eukaryota</taxon>
        <taxon>Metazoa</taxon>
        <taxon>Ecdysozoa</taxon>
        <taxon>Arthropoda</taxon>
        <taxon>Chelicerata</taxon>
        <taxon>Arachnida</taxon>
        <taxon>Araneae</taxon>
        <taxon>Araneomorphae</taxon>
        <taxon>Entelegynae</taxon>
        <taxon>Araneoidea</taxon>
        <taxon>Nephilidae</taxon>
        <taxon>Trichonephila</taxon>
        <taxon>Trichonephila inaurata</taxon>
    </lineage>
</organism>
<feature type="compositionally biased region" description="Polar residues" evidence="1">
    <location>
        <begin position="91"/>
        <end position="100"/>
    </location>
</feature>
<evidence type="ECO:0000313" key="4">
    <source>
        <dbReference type="Proteomes" id="UP000886998"/>
    </source>
</evidence>
<keyword evidence="4" id="KW-1185">Reference proteome</keyword>
<gene>
    <name evidence="3" type="primary">AVEN_78712_1</name>
    <name evidence="3" type="ORF">TNIN_288831</name>
</gene>
<feature type="compositionally biased region" description="Basic and acidic residues" evidence="1">
    <location>
        <begin position="637"/>
        <end position="652"/>
    </location>
</feature>
<feature type="region of interest" description="Disordered" evidence="1">
    <location>
        <begin position="55"/>
        <end position="76"/>
    </location>
</feature>
<feature type="chain" id="PRO_5036458233" evidence="2">
    <location>
        <begin position="22"/>
        <end position="822"/>
    </location>
</feature>
<feature type="compositionally biased region" description="Low complexity" evidence="1">
    <location>
        <begin position="355"/>
        <end position="367"/>
    </location>
</feature>
<evidence type="ECO:0000256" key="1">
    <source>
        <dbReference type="SAM" id="MobiDB-lite"/>
    </source>
</evidence>
<comment type="caution">
    <text evidence="3">The sequence shown here is derived from an EMBL/GenBank/DDBJ whole genome shotgun (WGS) entry which is preliminary data.</text>
</comment>
<feature type="compositionally biased region" description="Polar residues" evidence="1">
    <location>
        <begin position="368"/>
        <end position="379"/>
    </location>
</feature>